<organism evidence="1">
    <name type="scientific">Bifidobacterium catenulatum subsp. kashiwanohense</name>
    <dbReference type="NCBI Taxonomy" id="630129"/>
    <lineage>
        <taxon>Bacteria</taxon>
        <taxon>Bacillati</taxon>
        <taxon>Actinomycetota</taxon>
        <taxon>Actinomycetes</taxon>
        <taxon>Bifidobacteriales</taxon>
        <taxon>Bifidobacteriaceae</taxon>
        <taxon>Bifidobacterium</taxon>
    </lineage>
</organism>
<reference evidence="1" key="1">
    <citation type="journal article" date="2014" name="Anim. Sci. J.">
        <title>Complete sequence analysis of two cryptic plasmids from Bifidobacterium kashiwanohense?JCM 15439 (type strain) isolated from healthy infant feces.</title>
        <authorList>
            <person name="Takahata M."/>
            <person name="Toh H."/>
            <person name="Nakano A."/>
            <person name="Takagi M."/>
            <person name="Murakami M."/>
            <person name="Ishii Y."/>
            <person name="Takizawa T."/>
            <person name="Tanabe S."/>
            <person name="Morita H."/>
        </authorList>
    </citation>
    <scope>NUCLEOTIDE SEQUENCE</scope>
    <source>
        <strain evidence="1">JCM 15439</strain>
        <plasmid evidence="1">pBBKW-2</plasmid>
    </source>
</reference>
<proteinExistence type="predicted"/>
<evidence type="ECO:0000313" key="1">
    <source>
        <dbReference type="EMBL" id="BAN63790.1"/>
    </source>
</evidence>
<keyword evidence="1" id="KW-0614">Plasmid</keyword>
<sequence>MLQRRRAREAAGSVHVHEPSSLLTFDLMGIHMWMSMDISMWVSIDVSMWVSMDISI</sequence>
<protein>
    <submittedName>
        <fullName evidence="1">Uncharacterized protein</fullName>
    </submittedName>
</protein>
<name>S6C6B2_9BIFI</name>
<geneLocation type="plasmid" evidence="1">
    <name>pBBKW-2</name>
</geneLocation>
<dbReference type="EMBL" id="AB713429">
    <property type="protein sequence ID" value="BAN63790.1"/>
    <property type="molecule type" value="Genomic_DNA"/>
</dbReference>
<accession>S6C6B2</accession>
<dbReference type="AlphaFoldDB" id="S6C6B2"/>